<evidence type="ECO:0000313" key="2">
    <source>
        <dbReference type="EMBL" id="KAK4380763.1"/>
    </source>
</evidence>
<evidence type="ECO:0000256" key="1">
    <source>
        <dbReference type="SAM" id="MobiDB-lite"/>
    </source>
</evidence>
<gene>
    <name evidence="2" type="ORF">RND71_002625</name>
</gene>
<feature type="region of interest" description="Disordered" evidence="1">
    <location>
        <begin position="276"/>
        <end position="303"/>
    </location>
</feature>
<dbReference type="PANTHER" id="PTHR31286">
    <property type="entry name" value="GLYCINE-RICH CELL WALL STRUCTURAL PROTEIN 1.8-LIKE"/>
    <property type="match status" value="1"/>
</dbReference>
<dbReference type="PANTHER" id="PTHR31286:SF179">
    <property type="entry name" value="RNASE H TYPE-1 DOMAIN-CONTAINING PROTEIN"/>
    <property type="match status" value="1"/>
</dbReference>
<feature type="compositionally biased region" description="Polar residues" evidence="1">
    <location>
        <begin position="118"/>
        <end position="139"/>
    </location>
</feature>
<organism evidence="2 3">
    <name type="scientific">Anisodus tanguticus</name>
    <dbReference type="NCBI Taxonomy" id="243964"/>
    <lineage>
        <taxon>Eukaryota</taxon>
        <taxon>Viridiplantae</taxon>
        <taxon>Streptophyta</taxon>
        <taxon>Embryophyta</taxon>
        <taxon>Tracheophyta</taxon>
        <taxon>Spermatophyta</taxon>
        <taxon>Magnoliopsida</taxon>
        <taxon>eudicotyledons</taxon>
        <taxon>Gunneridae</taxon>
        <taxon>Pentapetalae</taxon>
        <taxon>asterids</taxon>
        <taxon>lamiids</taxon>
        <taxon>Solanales</taxon>
        <taxon>Solanaceae</taxon>
        <taxon>Solanoideae</taxon>
        <taxon>Hyoscyameae</taxon>
        <taxon>Anisodus</taxon>
    </lineage>
</organism>
<dbReference type="Proteomes" id="UP001291623">
    <property type="component" value="Unassembled WGS sequence"/>
</dbReference>
<reference evidence="2" key="1">
    <citation type="submission" date="2023-12" db="EMBL/GenBank/DDBJ databases">
        <title>Genome assembly of Anisodus tanguticus.</title>
        <authorList>
            <person name="Wang Y.-J."/>
        </authorList>
    </citation>
    <scope>NUCLEOTIDE SEQUENCE</scope>
    <source>
        <strain evidence="2">KB-2021</strain>
        <tissue evidence="2">Leaf</tissue>
    </source>
</reference>
<feature type="region of interest" description="Disordered" evidence="1">
    <location>
        <begin position="341"/>
        <end position="380"/>
    </location>
</feature>
<keyword evidence="3" id="KW-1185">Reference proteome</keyword>
<accession>A0AAE1T370</accession>
<dbReference type="InterPro" id="IPR040256">
    <property type="entry name" value="At4g02000-like"/>
</dbReference>
<dbReference type="AlphaFoldDB" id="A0AAE1T370"/>
<proteinExistence type="predicted"/>
<dbReference type="EMBL" id="JAVYJV010000001">
    <property type="protein sequence ID" value="KAK4380763.1"/>
    <property type="molecule type" value="Genomic_DNA"/>
</dbReference>
<feature type="compositionally biased region" description="Low complexity" evidence="1">
    <location>
        <begin position="282"/>
        <end position="293"/>
    </location>
</feature>
<protein>
    <submittedName>
        <fullName evidence="2">Uncharacterized protein</fullName>
    </submittedName>
</protein>
<feature type="region of interest" description="Disordered" evidence="1">
    <location>
        <begin position="117"/>
        <end position="182"/>
    </location>
</feature>
<comment type="caution">
    <text evidence="2">The sequence shown here is derived from an EMBL/GenBank/DDBJ whole genome shotgun (WGS) entry which is preliminary data.</text>
</comment>
<evidence type="ECO:0000313" key="3">
    <source>
        <dbReference type="Proteomes" id="UP001291623"/>
    </source>
</evidence>
<name>A0AAE1T370_9SOLA</name>
<feature type="compositionally biased region" description="Low complexity" evidence="1">
    <location>
        <begin position="157"/>
        <end position="168"/>
    </location>
</feature>
<sequence length="380" mass="41686">MAAAVGTPIAIDAATLNKTRPSCARVKVEFDLLKSHPQHVVIQVGEGNVITSELQKIKIRYCTNCKLQGHVVDGCWNLKPALRPEKAKESEGGKVPMAVTTGKENPQQVEEVAAAHPISNQNPNSTRNPSPTCNPNPTRNVEVAKPTTQNPISNQKPNTTRNSSPNTTADPNPKISNPNPFVVLNMEDNEGANKGGEKKVEKDFPKVVITARVVENPIGEETTKNDPKETTKVWVTERFNEKEVPLNEECAEIPSNTSTEIVKRLWCDEMEEVMEEGEILTSEESTNSSSPEEGSPEKELATKENHMIITSVESAPLEDQEDPNLEEQQTNIAAEMGINVTQSQDQRSQPELAMNAEREEPTALTGRGITPHIRIQAPDS</sequence>
<feature type="compositionally biased region" description="Polar residues" evidence="1">
    <location>
        <begin position="146"/>
        <end position="156"/>
    </location>
</feature>